<dbReference type="Gramene" id="AUR62032997-RA">
    <property type="protein sequence ID" value="AUR62032997-RA:cds"/>
    <property type="gene ID" value="AUR62032997"/>
</dbReference>
<reference evidence="2" key="2">
    <citation type="submission" date="2021-03" db="UniProtKB">
        <authorList>
            <consortium name="EnsemblPlants"/>
        </authorList>
    </citation>
    <scope>IDENTIFICATION</scope>
</reference>
<evidence type="ECO:0000259" key="1">
    <source>
        <dbReference type="Pfam" id="PF24818"/>
    </source>
</evidence>
<sequence>MVHRIMDSVEEFSSPEKSCRKKVKVKAEFDDSGENSHGFFSKRPKFDSFNKEKNDGVLEYNPLEEPSPLGLKLKKSPSFLDLIHMKLSQEKSASLAKTLARKEKGASSAADNKLKASNFPATLLKIGSWEYKSRYEGDLVAKCYFAKHKLVWEVLDGGLKNKIEIQWSDIMAIKANYPDNEPGTLDVVVLCSVQLSRQPLFFREINPQPRKHTLWQATTDFTTGQASLHRQHFLQFPQGTLGKHFQKLIQCDPRLSFLSQQPQIELDTPYFQPRASIFGDHSNPAHSFELKTERTFSYSGIRDGVSVSGLSSSDIENKNYIGSPIQNSNRNSQFVPDMRVMEGDVSSKYNDADRLQLLNQIKLPGLNPSMSVGDLVNHIGDCISEQIRSDNPSLSINEPQKWEILDEITQYLLNDSQTLTNSDEKRIMSKVNSLCCLLQMDDAGVQNAQISLESVRDLAVGNTQAAKQLCENQTAKTVLAEASKTGLGNFQQETSSSRKDLVAEQLCENRTTKTILAVGSE</sequence>
<evidence type="ECO:0000313" key="3">
    <source>
        <dbReference type="Proteomes" id="UP000596660"/>
    </source>
</evidence>
<keyword evidence="3" id="KW-1185">Reference proteome</keyword>
<reference evidence="2" key="1">
    <citation type="journal article" date="2017" name="Nature">
        <title>The genome of Chenopodium quinoa.</title>
        <authorList>
            <person name="Jarvis D.E."/>
            <person name="Ho Y.S."/>
            <person name="Lightfoot D.J."/>
            <person name="Schmoeckel S.M."/>
            <person name="Li B."/>
            <person name="Borm T.J.A."/>
            <person name="Ohyanagi H."/>
            <person name="Mineta K."/>
            <person name="Michell C.T."/>
            <person name="Saber N."/>
            <person name="Kharbatia N.M."/>
            <person name="Rupper R.R."/>
            <person name="Sharp A.R."/>
            <person name="Dally N."/>
            <person name="Boughton B.A."/>
            <person name="Woo Y.H."/>
            <person name="Gao G."/>
            <person name="Schijlen E.G.W.M."/>
            <person name="Guo X."/>
            <person name="Momin A.A."/>
            <person name="Negrao S."/>
            <person name="Al-Babili S."/>
            <person name="Gehring C."/>
            <person name="Roessner U."/>
            <person name="Jung C."/>
            <person name="Murphy K."/>
            <person name="Arold S.T."/>
            <person name="Gojobori T."/>
            <person name="van der Linden C.G."/>
            <person name="van Loo E.N."/>
            <person name="Jellen E.N."/>
            <person name="Maughan P.J."/>
            <person name="Tester M."/>
        </authorList>
    </citation>
    <scope>NUCLEOTIDE SEQUENCE [LARGE SCALE GENOMIC DNA]</scope>
    <source>
        <strain evidence="2">cv. PI 614886</strain>
    </source>
</reference>
<dbReference type="PANTHER" id="PTHR33494:SF1">
    <property type="entry name" value="C2H2-TYPE DOMAIN-CONTAINING PROTEIN-RELATED"/>
    <property type="match status" value="1"/>
</dbReference>
<dbReference type="EnsemblPlants" id="AUR62032997-RA">
    <property type="protein sequence ID" value="AUR62032997-RA:cds"/>
    <property type="gene ID" value="AUR62032997"/>
</dbReference>
<accession>A0A803MNZ6</accession>
<proteinExistence type="predicted"/>
<name>A0A803MNZ6_CHEQI</name>
<dbReference type="OMA" id="PQFLFHM"/>
<feature type="domain" description="TRF2/HOY1 PH-like" evidence="1">
    <location>
        <begin position="118"/>
        <end position="241"/>
    </location>
</feature>
<dbReference type="Pfam" id="PF24818">
    <property type="entry name" value="PH_TRF2_HOY1"/>
    <property type="match status" value="1"/>
</dbReference>
<organism evidence="2 3">
    <name type="scientific">Chenopodium quinoa</name>
    <name type="common">Quinoa</name>
    <dbReference type="NCBI Taxonomy" id="63459"/>
    <lineage>
        <taxon>Eukaryota</taxon>
        <taxon>Viridiplantae</taxon>
        <taxon>Streptophyta</taxon>
        <taxon>Embryophyta</taxon>
        <taxon>Tracheophyta</taxon>
        <taxon>Spermatophyta</taxon>
        <taxon>Magnoliopsida</taxon>
        <taxon>eudicotyledons</taxon>
        <taxon>Gunneridae</taxon>
        <taxon>Pentapetalae</taxon>
        <taxon>Caryophyllales</taxon>
        <taxon>Chenopodiaceae</taxon>
        <taxon>Chenopodioideae</taxon>
        <taxon>Atripliceae</taxon>
        <taxon>Chenopodium</taxon>
    </lineage>
</organism>
<dbReference type="InterPro" id="IPR057939">
    <property type="entry name" value="TRF2_HOY1_PH"/>
</dbReference>
<protein>
    <recommendedName>
        <fullName evidence="1">TRF2/HOY1 PH-like domain-containing protein</fullName>
    </recommendedName>
</protein>
<dbReference type="Proteomes" id="UP000596660">
    <property type="component" value="Unplaced"/>
</dbReference>
<dbReference type="AlphaFoldDB" id="A0A803MNZ6"/>
<dbReference type="PANTHER" id="PTHR33494">
    <property type="entry name" value="OS02G0793800 PROTEIN"/>
    <property type="match status" value="1"/>
</dbReference>
<evidence type="ECO:0000313" key="2">
    <source>
        <dbReference type="EnsemblPlants" id="AUR62032997-RA:cds"/>
    </source>
</evidence>